<reference evidence="1 2" key="1">
    <citation type="submission" date="2021-06" db="EMBL/GenBank/DDBJ databases">
        <title>Caerostris darwini draft genome.</title>
        <authorList>
            <person name="Kono N."/>
            <person name="Arakawa K."/>
        </authorList>
    </citation>
    <scope>NUCLEOTIDE SEQUENCE [LARGE SCALE GENOMIC DNA]</scope>
</reference>
<name>A0AAV4VX10_9ARAC</name>
<keyword evidence="2" id="KW-1185">Reference proteome</keyword>
<organism evidence="1 2">
    <name type="scientific">Caerostris darwini</name>
    <dbReference type="NCBI Taxonomy" id="1538125"/>
    <lineage>
        <taxon>Eukaryota</taxon>
        <taxon>Metazoa</taxon>
        <taxon>Ecdysozoa</taxon>
        <taxon>Arthropoda</taxon>
        <taxon>Chelicerata</taxon>
        <taxon>Arachnida</taxon>
        <taxon>Araneae</taxon>
        <taxon>Araneomorphae</taxon>
        <taxon>Entelegynae</taxon>
        <taxon>Araneoidea</taxon>
        <taxon>Araneidae</taxon>
        <taxon>Caerostris</taxon>
    </lineage>
</organism>
<sequence length="94" mass="10229">MIVLQEGGGKWTVKVVQQRKTRGRFNNATCYDLSTGASSKPPLKGGFFGAHLTLIDVEVVFLESARANPKCSLCAMHCTCCLYLPRGVHSNSIL</sequence>
<dbReference type="EMBL" id="BPLQ01013789">
    <property type="protein sequence ID" value="GIY74817.1"/>
    <property type="molecule type" value="Genomic_DNA"/>
</dbReference>
<accession>A0AAV4VX10</accession>
<dbReference type="AlphaFoldDB" id="A0AAV4VX10"/>
<evidence type="ECO:0000313" key="2">
    <source>
        <dbReference type="Proteomes" id="UP001054837"/>
    </source>
</evidence>
<proteinExistence type="predicted"/>
<comment type="caution">
    <text evidence="1">The sequence shown here is derived from an EMBL/GenBank/DDBJ whole genome shotgun (WGS) entry which is preliminary data.</text>
</comment>
<evidence type="ECO:0000313" key="1">
    <source>
        <dbReference type="EMBL" id="GIY74817.1"/>
    </source>
</evidence>
<dbReference type="Proteomes" id="UP001054837">
    <property type="component" value="Unassembled WGS sequence"/>
</dbReference>
<gene>
    <name evidence="1" type="ORF">CDAR_609491</name>
</gene>
<protein>
    <submittedName>
        <fullName evidence="1">Uncharacterized protein</fullName>
    </submittedName>
</protein>